<organism evidence="15 16">
    <name type="scientific">Apophysomyces ossiformis</name>
    <dbReference type="NCBI Taxonomy" id="679940"/>
    <lineage>
        <taxon>Eukaryota</taxon>
        <taxon>Fungi</taxon>
        <taxon>Fungi incertae sedis</taxon>
        <taxon>Mucoromycota</taxon>
        <taxon>Mucoromycotina</taxon>
        <taxon>Mucoromycetes</taxon>
        <taxon>Mucorales</taxon>
        <taxon>Mucorineae</taxon>
        <taxon>Mucoraceae</taxon>
        <taxon>Apophysomyces</taxon>
    </lineage>
</organism>
<evidence type="ECO:0000256" key="2">
    <source>
        <dbReference type="ARBA" id="ARBA00007447"/>
    </source>
</evidence>
<dbReference type="PANTHER" id="PTHR47966">
    <property type="entry name" value="BETA-SITE APP-CLEAVING ENZYME, ISOFORM A-RELATED"/>
    <property type="match status" value="1"/>
</dbReference>
<dbReference type="FunFam" id="2.40.70.10:FF:000008">
    <property type="entry name" value="Cathepsin D"/>
    <property type="match status" value="1"/>
</dbReference>
<evidence type="ECO:0000313" key="16">
    <source>
        <dbReference type="Proteomes" id="UP000605846"/>
    </source>
</evidence>
<keyword evidence="8" id="KW-0865">Zymogen</keyword>
<evidence type="ECO:0000256" key="3">
    <source>
        <dbReference type="ARBA" id="ARBA00013205"/>
    </source>
</evidence>
<accession>A0A8H7BZA0</accession>
<feature type="disulfide bond" evidence="11">
    <location>
        <begin position="282"/>
        <end position="333"/>
    </location>
</feature>
<evidence type="ECO:0000256" key="8">
    <source>
        <dbReference type="ARBA" id="ARBA00023145"/>
    </source>
</evidence>
<keyword evidence="6 12" id="KW-0064">Aspartyl protease</keyword>
<evidence type="ECO:0000259" key="14">
    <source>
        <dbReference type="PROSITE" id="PS51767"/>
    </source>
</evidence>
<dbReference type="Proteomes" id="UP000605846">
    <property type="component" value="Unassembled WGS sequence"/>
</dbReference>
<evidence type="ECO:0000256" key="9">
    <source>
        <dbReference type="ARBA" id="ARBA00023157"/>
    </source>
</evidence>
<evidence type="ECO:0000256" key="4">
    <source>
        <dbReference type="ARBA" id="ARBA00022670"/>
    </source>
</evidence>
<dbReference type="AlphaFoldDB" id="A0A8H7BZA0"/>
<evidence type="ECO:0000313" key="15">
    <source>
        <dbReference type="EMBL" id="KAF7732547.1"/>
    </source>
</evidence>
<feature type="domain" description="Peptidase A1" evidence="14">
    <location>
        <begin position="13"/>
        <end position="376"/>
    </location>
</feature>
<evidence type="ECO:0000256" key="1">
    <source>
        <dbReference type="ARBA" id="ARBA00001130"/>
    </source>
</evidence>
<comment type="similarity">
    <text evidence="2 12">Belongs to the peptidase A1 family.</text>
</comment>
<feature type="disulfide bond" evidence="11">
    <location>
        <begin position="44"/>
        <end position="49"/>
    </location>
</feature>
<dbReference type="EMBL" id="JABAYA010000002">
    <property type="protein sequence ID" value="KAF7732547.1"/>
    <property type="molecule type" value="Genomic_DNA"/>
</dbReference>
<dbReference type="OrthoDB" id="771136at2759"/>
<evidence type="ECO:0000256" key="13">
    <source>
        <dbReference type="SAM" id="MobiDB-lite"/>
    </source>
</evidence>
<dbReference type="Pfam" id="PF00026">
    <property type="entry name" value="Asp"/>
    <property type="match status" value="1"/>
</dbReference>
<evidence type="ECO:0000256" key="12">
    <source>
        <dbReference type="RuleBase" id="RU000454"/>
    </source>
</evidence>
<dbReference type="PRINTS" id="PR00792">
    <property type="entry name" value="PEPSIN"/>
</dbReference>
<keyword evidence="7 12" id="KW-0378">Hydrolase</keyword>
<feature type="active site" evidence="10">
    <location>
        <position position="245"/>
    </location>
</feature>
<dbReference type="EC" id="3.4.23.21" evidence="3"/>
<dbReference type="PROSITE" id="PS51767">
    <property type="entry name" value="PEPTIDASE_A1"/>
    <property type="match status" value="1"/>
</dbReference>
<dbReference type="GO" id="GO:0006508">
    <property type="term" value="P:proteolysis"/>
    <property type="evidence" value="ECO:0007669"/>
    <property type="project" value="UniProtKB-KW"/>
</dbReference>
<name>A0A8H7BZA0_9FUNG</name>
<dbReference type="InterPro" id="IPR021109">
    <property type="entry name" value="Peptidase_aspartic_dom_sf"/>
</dbReference>
<feature type="active site" evidence="10">
    <location>
        <position position="31"/>
    </location>
</feature>
<proteinExistence type="inferred from homology"/>
<comment type="catalytic activity">
    <reaction evidence="1">
        <text>Hydrolysis of proteins with broad specificity similar to that of pepsin A, preferring hydrophobic residues at P1 and P1'. Clots milk and activates trypsinogen. Does not cleave 4-Gln-|-His-5, but does cleave 10-His-|-Leu-11 and 12-Val-|-Glu-13 in B chain of insulin.</text>
        <dbReference type="EC" id="3.4.23.21"/>
    </reaction>
</comment>
<feature type="compositionally biased region" description="Polar residues" evidence="13">
    <location>
        <begin position="401"/>
        <end position="424"/>
    </location>
</feature>
<evidence type="ECO:0000256" key="7">
    <source>
        <dbReference type="ARBA" id="ARBA00022801"/>
    </source>
</evidence>
<gene>
    <name evidence="15" type="ORF">EC973_003294</name>
</gene>
<evidence type="ECO:0000256" key="6">
    <source>
        <dbReference type="ARBA" id="ARBA00022750"/>
    </source>
</evidence>
<dbReference type="CDD" id="cd05471">
    <property type="entry name" value="pepsin_like"/>
    <property type="match status" value="1"/>
</dbReference>
<keyword evidence="4 12" id="KW-0645">Protease</keyword>
<feature type="region of interest" description="Disordered" evidence="13">
    <location>
        <begin position="397"/>
        <end position="424"/>
    </location>
</feature>
<dbReference type="PROSITE" id="PS00141">
    <property type="entry name" value="ASP_PROTEASE"/>
    <property type="match status" value="1"/>
</dbReference>
<comment type="caution">
    <text evidence="15">The sequence shown here is derived from an EMBL/GenBank/DDBJ whole genome shotgun (WGS) entry which is preliminary data.</text>
</comment>
<protein>
    <recommendedName>
        <fullName evidence="3">rhizopuspepsin</fullName>
        <ecNumber evidence="3">3.4.23.21</ecNumber>
    </recommendedName>
</protein>
<dbReference type="InterPro" id="IPR034164">
    <property type="entry name" value="Pepsin-like_dom"/>
</dbReference>
<dbReference type="InterPro" id="IPR001969">
    <property type="entry name" value="Aspartic_peptidase_AS"/>
</dbReference>
<evidence type="ECO:0000256" key="11">
    <source>
        <dbReference type="PIRSR" id="PIRSR601461-2"/>
    </source>
</evidence>
<evidence type="ECO:0000256" key="5">
    <source>
        <dbReference type="ARBA" id="ARBA00022729"/>
    </source>
</evidence>
<dbReference type="InterPro" id="IPR033121">
    <property type="entry name" value="PEPTIDASE_A1"/>
</dbReference>
<dbReference type="SUPFAM" id="SSF50630">
    <property type="entry name" value="Acid proteases"/>
    <property type="match status" value="1"/>
</dbReference>
<keyword evidence="9 11" id="KW-1015">Disulfide bond</keyword>
<dbReference type="PANTHER" id="PTHR47966:SF65">
    <property type="entry name" value="ASPARTIC-TYPE ENDOPEPTIDASE"/>
    <property type="match status" value="1"/>
</dbReference>
<dbReference type="GO" id="GO:0004190">
    <property type="term" value="F:aspartic-type endopeptidase activity"/>
    <property type="evidence" value="ECO:0007669"/>
    <property type="project" value="UniProtKB-KW"/>
</dbReference>
<keyword evidence="5" id="KW-0732">Signal</keyword>
<dbReference type="InterPro" id="IPR001461">
    <property type="entry name" value="Aspartic_peptidase_A1"/>
</dbReference>
<reference evidence="15" key="1">
    <citation type="submission" date="2020-01" db="EMBL/GenBank/DDBJ databases">
        <title>Genome Sequencing of Three Apophysomyces-Like Fungal Strains Confirms a Novel Fungal Genus in the Mucoromycota with divergent Burkholderia-like Endosymbiotic Bacteria.</title>
        <authorList>
            <person name="Stajich J.E."/>
            <person name="Macias A.M."/>
            <person name="Carter-House D."/>
            <person name="Lovett B."/>
            <person name="Kasson L.R."/>
            <person name="Berry K."/>
            <person name="Grigoriev I."/>
            <person name="Chang Y."/>
            <person name="Spatafora J."/>
            <person name="Kasson M.T."/>
        </authorList>
    </citation>
    <scope>NUCLEOTIDE SEQUENCE</scope>
    <source>
        <strain evidence="15">NRRL A-21654</strain>
    </source>
</reference>
<sequence length="444" mass="47461">MSAPLSNPNGREYLAAVNIGTPPQPFQLAVDTGSGELWIPSIKCPVSICPYDRFDYTKSSTFRSTAEPFNIEYGRGSANGSYAYETVSFGGTTVVNQKIGVVTSTEHILGVVRQGRQNNGIMGLGFPGLNSARGVRDDVPFVFRLAADNVIREPVFSLFLNSPSRPNENGEILLGGIDHDHYSGQLRYVPVVSYTISAGDVVSPNLGKLAQRPGGMYLYWTVPGQGVATSGGYQKSVGLQAFVLDTGTTLTYLPPDVVDGIVRSITSTARLSATQGVYRVDCGLRKSTDTVEFYLSTSATHQVNSTGTVTIQVPVSELIIPLNGATPDKATACMFGIAPAPSELSLSAGQTWMLGEGILRSVYTVYDMKKNRVGIAPAKSISDPPPRKTIKTIETTKTATSHIPNSHATAESASSTQHPSSSISCQPTTWLIMMTCLVGHALYY</sequence>
<dbReference type="Gene3D" id="2.40.70.10">
    <property type="entry name" value="Acid Proteases"/>
    <property type="match status" value="2"/>
</dbReference>
<evidence type="ECO:0000256" key="10">
    <source>
        <dbReference type="PIRSR" id="PIRSR601461-1"/>
    </source>
</evidence>
<keyword evidence="16" id="KW-1185">Reference proteome</keyword>